<dbReference type="GO" id="GO:0030313">
    <property type="term" value="C:cell envelope"/>
    <property type="evidence" value="ECO:0007669"/>
    <property type="project" value="UniProtKB-SubCell"/>
</dbReference>
<sequence length="149" mass="16975">DIGGLLPVTRTFIVPSFSAVGGDMMYQWHRTDNEAEWQGVETQYQGREYCMDCHPSQYEKITASRHALIQCENCHGPVAKHPVNPLKLVIDQRKELCLRCHSSLPYRPVEYSELPEGTIPFKMQNPDEHNKGIECVTCHDAHTASFKGF</sequence>
<comment type="caution">
    <text evidence="9">The sequence shown here is derived from an EMBL/GenBank/DDBJ whole genome shotgun (WGS) entry which is preliminary data.</text>
</comment>
<feature type="non-terminal residue" evidence="9">
    <location>
        <position position="1"/>
    </location>
</feature>
<keyword evidence="6" id="KW-0249">Electron transport</keyword>
<comment type="subcellular location">
    <subcellularLocation>
        <location evidence="1">Cell envelope</location>
    </subcellularLocation>
</comment>
<evidence type="ECO:0000256" key="4">
    <source>
        <dbReference type="ARBA" id="ARBA00022723"/>
    </source>
</evidence>
<keyword evidence="2" id="KW-0813">Transport</keyword>
<dbReference type="SUPFAM" id="SSF48695">
    <property type="entry name" value="Multiheme cytochromes"/>
    <property type="match status" value="1"/>
</dbReference>
<reference evidence="9" key="1">
    <citation type="journal article" date="2015" name="Nature">
        <title>Complex archaea that bridge the gap between prokaryotes and eukaryotes.</title>
        <authorList>
            <person name="Spang A."/>
            <person name="Saw J.H."/>
            <person name="Jorgensen S.L."/>
            <person name="Zaremba-Niedzwiedzka K."/>
            <person name="Martijn J."/>
            <person name="Lind A.E."/>
            <person name="van Eijk R."/>
            <person name="Schleper C."/>
            <person name="Guy L."/>
            <person name="Ettema T.J."/>
        </authorList>
    </citation>
    <scope>NUCLEOTIDE SEQUENCE</scope>
</reference>
<proteinExistence type="predicted"/>
<dbReference type="PANTHER" id="PTHR35038">
    <property type="entry name" value="DISSIMILATORY SULFITE REDUCTASE SIRA"/>
    <property type="match status" value="1"/>
</dbReference>
<evidence type="ECO:0000256" key="1">
    <source>
        <dbReference type="ARBA" id="ARBA00004196"/>
    </source>
</evidence>
<name>A0A0F9M133_9ZZZZ</name>
<evidence type="ECO:0000313" key="9">
    <source>
        <dbReference type="EMBL" id="KKN01140.1"/>
    </source>
</evidence>
<evidence type="ECO:0000256" key="7">
    <source>
        <dbReference type="ARBA" id="ARBA00023004"/>
    </source>
</evidence>
<feature type="domain" description="Tetrahaem cytochrome" evidence="8">
    <location>
        <begin position="69"/>
        <end position="145"/>
    </location>
</feature>
<protein>
    <recommendedName>
        <fullName evidence="8">Tetrahaem cytochrome domain-containing protein</fullName>
    </recommendedName>
</protein>
<keyword evidence="3" id="KW-0349">Heme</keyword>
<dbReference type="InterPro" id="IPR036280">
    <property type="entry name" value="Multihaem_cyt_sf"/>
</dbReference>
<keyword evidence="5" id="KW-0732">Signal</keyword>
<evidence type="ECO:0000256" key="2">
    <source>
        <dbReference type="ARBA" id="ARBA00022448"/>
    </source>
</evidence>
<keyword evidence="7" id="KW-0408">Iron</keyword>
<evidence type="ECO:0000256" key="6">
    <source>
        <dbReference type="ARBA" id="ARBA00022982"/>
    </source>
</evidence>
<dbReference type="AlphaFoldDB" id="A0A0F9M133"/>
<dbReference type="Gene3D" id="1.10.1130.10">
    <property type="entry name" value="Flavocytochrome C3, Chain A"/>
    <property type="match status" value="1"/>
</dbReference>
<keyword evidence="4" id="KW-0479">Metal-binding</keyword>
<dbReference type="Pfam" id="PF14537">
    <property type="entry name" value="Cytochrom_c3_2"/>
    <property type="match status" value="1"/>
</dbReference>
<dbReference type="EMBL" id="LAZR01005294">
    <property type="protein sequence ID" value="KKN01140.1"/>
    <property type="molecule type" value="Genomic_DNA"/>
</dbReference>
<dbReference type="InterPro" id="IPR012286">
    <property type="entry name" value="Tetrahaem_cytochrome"/>
</dbReference>
<dbReference type="PANTHER" id="PTHR35038:SF8">
    <property type="entry name" value="C-TYPE POLYHEME CYTOCHROME OMCC"/>
    <property type="match status" value="1"/>
</dbReference>
<evidence type="ECO:0000259" key="8">
    <source>
        <dbReference type="Pfam" id="PF14537"/>
    </source>
</evidence>
<dbReference type="GO" id="GO:0046872">
    <property type="term" value="F:metal ion binding"/>
    <property type="evidence" value="ECO:0007669"/>
    <property type="project" value="UniProtKB-KW"/>
</dbReference>
<organism evidence="9">
    <name type="scientific">marine sediment metagenome</name>
    <dbReference type="NCBI Taxonomy" id="412755"/>
    <lineage>
        <taxon>unclassified sequences</taxon>
        <taxon>metagenomes</taxon>
        <taxon>ecological metagenomes</taxon>
    </lineage>
</organism>
<evidence type="ECO:0000256" key="3">
    <source>
        <dbReference type="ARBA" id="ARBA00022617"/>
    </source>
</evidence>
<evidence type="ECO:0000256" key="5">
    <source>
        <dbReference type="ARBA" id="ARBA00022729"/>
    </source>
</evidence>
<accession>A0A0F9M133</accession>
<gene>
    <name evidence="9" type="ORF">LCGC14_1130790</name>
</gene>
<dbReference type="Gene3D" id="1.10.287.3080">
    <property type="match status" value="1"/>
</dbReference>
<dbReference type="InterPro" id="IPR051829">
    <property type="entry name" value="Multiheme_Cytochr_ET"/>
</dbReference>